<dbReference type="eggNOG" id="ENOG502RVPS">
    <property type="taxonomic scope" value="Eukaryota"/>
</dbReference>
<gene>
    <name evidence="1" type="ORF">THAOC_11082</name>
</gene>
<keyword evidence="2" id="KW-1185">Reference proteome</keyword>
<comment type="caution">
    <text evidence="1">The sequence shown here is derived from an EMBL/GenBank/DDBJ whole genome shotgun (WGS) entry which is preliminary data.</text>
</comment>
<proteinExistence type="predicted"/>
<dbReference type="PANTHER" id="PTHR43642:SF1">
    <property type="entry name" value="HYBRID SIGNAL TRANSDUCTION HISTIDINE KINASE G"/>
    <property type="match status" value="1"/>
</dbReference>
<accession>K0TBH5</accession>
<name>K0TBH5_THAOC</name>
<dbReference type="OrthoDB" id="19417at2759"/>
<evidence type="ECO:0000313" key="2">
    <source>
        <dbReference type="Proteomes" id="UP000266841"/>
    </source>
</evidence>
<protein>
    <submittedName>
        <fullName evidence="1">Uncharacterized protein</fullName>
    </submittedName>
</protein>
<reference evidence="1 2" key="1">
    <citation type="journal article" date="2012" name="Genome Biol.">
        <title>Genome and low-iron response of an oceanic diatom adapted to chronic iron limitation.</title>
        <authorList>
            <person name="Lommer M."/>
            <person name="Specht M."/>
            <person name="Roy A.S."/>
            <person name="Kraemer L."/>
            <person name="Andreson R."/>
            <person name="Gutowska M.A."/>
            <person name="Wolf J."/>
            <person name="Bergner S.V."/>
            <person name="Schilhabel M.B."/>
            <person name="Klostermeier U.C."/>
            <person name="Beiko R.G."/>
            <person name="Rosenstiel P."/>
            <person name="Hippler M."/>
            <person name="Laroche J."/>
        </authorList>
    </citation>
    <scope>NUCLEOTIDE SEQUENCE [LARGE SCALE GENOMIC DNA]</scope>
    <source>
        <strain evidence="1 2">CCMP1005</strain>
    </source>
</reference>
<dbReference type="Proteomes" id="UP000266841">
    <property type="component" value="Unassembled WGS sequence"/>
</dbReference>
<organism evidence="1 2">
    <name type="scientific">Thalassiosira oceanica</name>
    <name type="common">Marine diatom</name>
    <dbReference type="NCBI Taxonomy" id="159749"/>
    <lineage>
        <taxon>Eukaryota</taxon>
        <taxon>Sar</taxon>
        <taxon>Stramenopiles</taxon>
        <taxon>Ochrophyta</taxon>
        <taxon>Bacillariophyta</taxon>
        <taxon>Coscinodiscophyceae</taxon>
        <taxon>Thalassiosirophycidae</taxon>
        <taxon>Thalassiosirales</taxon>
        <taxon>Thalassiosiraceae</taxon>
        <taxon>Thalassiosira</taxon>
    </lineage>
</organism>
<dbReference type="InterPro" id="IPR053159">
    <property type="entry name" value="Hybrid_Histidine_Kinase"/>
</dbReference>
<dbReference type="AlphaFoldDB" id="K0TBH5"/>
<sequence length="267" mass="30037">LRDDEVSHDLAAWLAVIRQCPFEQIQVEPLELDDVNMMVSETLHTPPRLTRQLSSILLSKTRGNALFLREMLLQLSMSGLIYLKLNPSRWAWSIEKILMDAEMPNDVVMLLVREMQSLSGRQEVENHRIAHTYCSSCLIGTDDQLLCLKIASCLGSVTKYSIFDVLSAELGGVDLRATLSQLTAKGFLIEDGERVRFSHDKVHQAAYLMMSRGQQIEFHKRFGLALSINALGRVEPADDETFFIAVNQINAAGPESLPDPRVYSLSF</sequence>
<dbReference type="PANTHER" id="PTHR43642">
    <property type="entry name" value="HYBRID SIGNAL TRANSDUCTION HISTIDINE KINASE G"/>
    <property type="match status" value="1"/>
</dbReference>
<evidence type="ECO:0000313" key="1">
    <source>
        <dbReference type="EMBL" id="EJK67827.1"/>
    </source>
</evidence>
<dbReference type="EMBL" id="AGNL01012561">
    <property type="protein sequence ID" value="EJK67827.1"/>
    <property type="molecule type" value="Genomic_DNA"/>
</dbReference>
<feature type="non-terminal residue" evidence="1">
    <location>
        <position position="1"/>
    </location>
</feature>